<reference evidence="2" key="1">
    <citation type="journal article" date="2010" name="Science">
        <title>Plasticity of animal genome architecture unmasked by rapid evolution of a pelagic tunicate.</title>
        <authorList>
            <person name="Denoeud F."/>
            <person name="Henriet S."/>
            <person name="Mungpakdee S."/>
            <person name="Aury J.M."/>
            <person name="Da Silva C."/>
            <person name="Brinkmann H."/>
            <person name="Mikhaleva J."/>
            <person name="Olsen L.C."/>
            <person name="Jubin C."/>
            <person name="Canestro C."/>
            <person name="Bouquet J.M."/>
            <person name="Danks G."/>
            <person name="Poulain J."/>
            <person name="Campsteijn C."/>
            <person name="Adamski M."/>
            <person name="Cross I."/>
            <person name="Yadetie F."/>
            <person name="Muffato M."/>
            <person name="Louis A."/>
            <person name="Butcher S."/>
            <person name="Tsagkogeorga G."/>
            <person name="Konrad A."/>
            <person name="Singh S."/>
            <person name="Jensen M.F."/>
            <person name="Cong E.H."/>
            <person name="Eikeseth-Otteraa H."/>
            <person name="Noel B."/>
            <person name="Anthouard V."/>
            <person name="Porcel B.M."/>
            <person name="Kachouri-Lafond R."/>
            <person name="Nishino A."/>
            <person name="Ugolini M."/>
            <person name="Chourrout P."/>
            <person name="Nishida H."/>
            <person name="Aasland R."/>
            <person name="Huzurbazar S."/>
            <person name="Westhof E."/>
            <person name="Delsuc F."/>
            <person name="Lehrach H."/>
            <person name="Reinhardt R."/>
            <person name="Weissenbach J."/>
            <person name="Roy S.W."/>
            <person name="Artiguenave F."/>
            <person name="Postlethwait J.H."/>
            <person name="Manak J.R."/>
            <person name="Thompson E.M."/>
            <person name="Jaillon O."/>
            <person name="Du Pasquier L."/>
            <person name="Boudinot P."/>
            <person name="Liberles D.A."/>
            <person name="Volff J.N."/>
            <person name="Philippe H."/>
            <person name="Lenhard B."/>
            <person name="Roest Crollius H."/>
            <person name="Wincker P."/>
            <person name="Chourrout D."/>
        </authorList>
    </citation>
    <scope>NUCLEOTIDE SEQUENCE [LARGE SCALE GENOMIC DNA]</scope>
</reference>
<protein>
    <submittedName>
        <fullName evidence="2">Uncharacterized protein</fullName>
    </submittedName>
</protein>
<feature type="compositionally biased region" description="Basic and acidic residues" evidence="1">
    <location>
        <begin position="137"/>
        <end position="149"/>
    </location>
</feature>
<feature type="region of interest" description="Disordered" evidence="1">
    <location>
        <begin position="135"/>
        <end position="177"/>
    </location>
</feature>
<sequence>MPPLPDDADDLDAWKEFGRKVDEIRSESQRKTDEFKAKIGGITRWPIDTLVQYVARYSDQARIANLPRVDQGQAAMTIPTITLSGKIESYKILADGSVRKLTNDRLPSWCQNWRIATGGRQIGSFQRNGVLQGRGFIRRENDRGADRNQGRGGHQRAAPRGRARGMNRGRANHPYRR</sequence>
<proteinExistence type="predicted"/>
<dbReference type="AlphaFoldDB" id="E4XHG3"/>
<evidence type="ECO:0000256" key="1">
    <source>
        <dbReference type="SAM" id="MobiDB-lite"/>
    </source>
</evidence>
<dbReference type="Proteomes" id="UP000001307">
    <property type="component" value="Unassembled WGS sequence"/>
</dbReference>
<gene>
    <name evidence="2" type="ORF">GSOID_T00010939001</name>
</gene>
<evidence type="ECO:0000313" key="3">
    <source>
        <dbReference type="Proteomes" id="UP000001307"/>
    </source>
</evidence>
<dbReference type="EMBL" id="FN653051">
    <property type="protein sequence ID" value="CBY10111.1"/>
    <property type="molecule type" value="Genomic_DNA"/>
</dbReference>
<evidence type="ECO:0000313" key="2">
    <source>
        <dbReference type="EMBL" id="CBY10111.1"/>
    </source>
</evidence>
<accession>E4XHG3</accession>
<keyword evidence="3" id="KW-1185">Reference proteome</keyword>
<feature type="compositionally biased region" description="Basic residues" evidence="1">
    <location>
        <begin position="153"/>
        <end position="177"/>
    </location>
</feature>
<dbReference type="InParanoid" id="E4XHG3"/>
<name>E4XHG3_OIKDI</name>
<organism evidence="2">
    <name type="scientific">Oikopleura dioica</name>
    <name type="common">Tunicate</name>
    <dbReference type="NCBI Taxonomy" id="34765"/>
    <lineage>
        <taxon>Eukaryota</taxon>
        <taxon>Metazoa</taxon>
        <taxon>Chordata</taxon>
        <taxon>Tunicata</taxon>
        <taxon>Appendicularia</taxon>
        <taxon>Copelata</taxon>
        <taxon>Oikopleuridae</taxon>
        <taxon>Oikopleura</taxon>
    </lineage>
</organism>